<dbReference type="GO" id="GO:0031177">
    <property type="term" value="F:phosphopantetheine binding"/>
    <property type="evidence" value="ECO:0007669"/>
    <property type="project" value="TreeGrafter"/>
</dbReference>
<reference evidence="2 3" key="1">
    <citation type="submission" date="2018-08" db="EMBL/GenBank/DDBJ databases">
        <title>Recombination of ecologically and evolutionarily significant loci maintains genetic cohesion in the Pseudomonas syringae species complex.</title>
        <authorList>
            <person name="Dillon M."/>
            <person name="Thakur S."/>
            <person name="Almeida R.N.D."/>
            <person name="Weir B.S."/>
            <person name="Guttman D.S."/>
        </authorList>
    </citation>
    <scope>NUCLEOTIDE SEQUENCE [LARGE SCALE GENOMIC DNA]</scope>
    <source>
        <strain evidence="2 3">ICMP 4388</strain>
    </source>
</reference>
<gene>
    <name evidence="2" type="ORF">ALQ37_05099</name>
</gene>
<evidence type="ECO:0000259" key="1">
    <source>
        <dbReference type="Pfam" id="PF00501"/>
    </source>
</evidence>
<dbReference type="GO" id="GO:0005829">
    <property type="term" value="C:cytosol"/>
    <property type="evidence" value="ECO:0007669"/>
    <property type="project" value="TreeGrafter"/>
</dbReference>
<organism evidence="2 3">
    <name type="scientific">Pseudomonas syringae pv. aptata</name>
    <dbReference type="NCBI Taxonomy" id="83167"/>
    <lineage>
        <taxon>Bacteria</taxon>
        <taxon>Pseudomonadati</taxon>
        <taxon>Pseudomonadota</taxon>
        <taxon>Gammaproteobacteria</taxon>
        <taxon>Pseudomonadales</taxon>
        <taxon>Pseudomonadaceae</taxon>
        <taxon>Pseudomonas</taxon>
        <taxon>Pseudomonas syringae</taxon>
    </lineage>
</organism>
<feature type="non-terminal residue" evidence="2">
    <location>
        <position position="125"/>
    </location>
</feature>
<dbReference type="PANTHER" id="PTHR45527">
    <property type="entry name" value="NONRIBOSOMAL PEPTIDE SYNTHETASE"/>
    <property type="match status" value="1"/>
</dbReference>
<dbReference type="AlphaFoldDB" id="A0A3M3WU79"/>
<dbReference type="GO" id="GO:0043041">
    <property type="term" value="P:amino acid activation for nonribosomal peptide biosynthetic process"/>
    <property type="evidence" value="ECO:0007669"/>
    <property type="project" value="TreeGrafter"/>
</dbReference>
<dbReference type="PANTHER" id="PTHR45527:SF1">
    <property type="entry name" value="FATTY ACID SYNTHASE"/>
    <property type="match status" value="1"/>
</dbReference>
<protein>
    <submittedName>
        <fullName evidence="2">Amino acid adenylation</fullName>
    </submittedName>
</protein>
<dbReference type="InterPro" id="IPR020845">
    <property type="entry name" value="AMP-binding_CS"/>
</dbReference>
<dbReference type="SUPFAM" id="SSF56801">
    <property type="entry name" value="Acetyl-CoA synthetase-like"/>
    <property type="match status" value="1"/>
</dbReference>
<dbReference type="GO" id="GO:0044550">
    <property type="term" value="P:secondary metabolite biosynthetic process"/>
    <property type="evidence" value="ECO:0007669"/>
    <property type="project" value="TreeGrafter"/>
</dbReference>
<evidence type="ECO:0000313" key="3">
    <source>
        <dbReference type="Proteomes" id="UP000274541"/>
    </source>
</evidence>
<dbReference type="PROSITE" id="PS00455">
    <property type="entry name" value="AMP_BINDING"/>
    <property type="match status" value="1"/>
</dbReference>
<name>A0A3M3WU79_PSEAP</name>
<feature type="domain" description="AMP-dependent synthetase/ligase" evidence="1">
    <location>
        <begin position="1"/>
        <end position="123"/>
    </location>
</feature>
<sequence>MATLKCGAAYLALDRLAPEERLRFMLEDSEAIMLLSRSDLTAPDMTPRLDLDTLELSALNQGPVVLADEIAGETPACIIYTSGSTGVPKGVIVTHNGIIRLVQDNGYYDFSAEDRVAFSSNPAFD</sequence>
<accession>A0A3M3WU79</accession>
<comment type="caution">
    <text evidence="2">The sequence shown here is derived from an EMBL/GenBank/DDBJ whole genome shotgun (WGS) entry which is preliminary data.</text>
</comment>
<dbReference type="Pfam" id="PF00501">
    <property type="entry name" value="AMP-binding"/>
    <property type="match status" value="1"/>
</dbReference>
<dbReference type="InterPro" id="IPR000873">
    <property type="entry name" value="AMP-dep_synth/lig_dom"/>
</dbReference>
<dbReference type="Proteomes" id="UP000274541">
    <property type="component" value="Unassembled WGS sequence"/>
</dbReference>
<dbReference type="EMBL" id="RBPX01000284">
    <property type="protein sequence ID" value="RMO61328.1"/>
    <property type="molecule type" value="Genomic_DNA"/>
</dbReference>
<dbReference type="Gene3D" id="3.40.50.980">
    <property type="match status" value="2"/>
</dbReference>
<proteinExistence type="predicted"/>
<evidence type="ECO:0000313" key="2">
    <source>
        <dbReference type="EMBL" id="RMO61328.1"/>
    </source>
</evidence>